<evidence type="ECO:0000256" key="7">
    <source>
        <dbReference type="ARBA" id="ARBA00023128"/>
    </source>
</evidence>
<keyword evidence="4" id="KW-0999">Mitochondrion inner membrane</keyword>
<sequence length="184" mass="20215">MALGPFARILAQVALVAGSAIGRAFVQAFQEAAQKGATQTATRTLRRQMPVEEAYKILGIDTTAATREEIAKHYSKLYEMNAPAGSAAGSPYLQQRIENAQKVQGWVYATFSTVTCLLGYNSTLRVPKGQQELRDSAAWKPSSFPSRNSTMVDIGFINPSTPTWSIPEYNLLLLYSHQLVVERS</sequence>
<gene>
    <name evidence="10" type="ORF">FOZ63_019519</name>
</gene>
<protein>
    <recommendedName>
        <fullName evidence="12">Mitochondrial import inner membrane translocase subunit TIM16</fullName>
    </recommendedName>
</protein>
<evidence type="ECO:0000256" key="9">
    <source>
        <dbReference type="SAM" id="SignalP"/>
    </source>
</evidence>
<dbReference type="Pfam" id="PF03656">
    <property type="entry name" value="Pam16"/>
    <property type="match status" value="1"/>
</dbReference>
<keyword evidence="3" id="KW-0813">Transport</keyword>
<evidence type="ECO:0000256" key="6">
    <source>
        <dbReference type="ARBA" id="ARBA00023010"/>
    </source>
</evidence>
<dbReference type="GO" id="GO:0005744">
    <property type="term" value="C:TIM23 mitochondrial import inner membrane translocase complex"/>
    <property type="evidence" value="ECO:0007669"/>
    <property type="project" value="InterPro"/>
</dbReference>
<dbReference type="InterPro" id="IPR036869">
    <property type="entry name" value="J_dom_sf"/>
</dbReference>
<dbReference type="InterPro" id="IPR005341">
    <property type="entry name" value="Tim16"/>
</dbReference>
<dbReference type="EMBL" id="JABANO010002812">
    <property type="protein sequence ID" value="KAF4757295.1"/>
    <property type="molecule type" value="Genomic_DNA"/>
</dbReference>
<keyword evidence="8" id="KW-0472">Membrane</keyword>
<feature type="chain" id="PRO_5029822941" description="Mitochondrial import inner membrane translocase subunit TIM16" evidence="9">
    <location>
        <begin position="19"/>
        <end position="184"/>
    </location>
</feature>
<comment type="caution">
    <text evidence="10">The sequence shown here is derived from an EMBL/GenBank/DDBJ whole genome shotgun (WGS) entry which is preliminary data.</text>
</comment>
<keyword evidence="5" id="KW-0653">Protein transport</keyword>
<evidence type="ECO:0000313" key="11">
    <source>
        <dbReference type="Proteomes" id="UP000553632"/>
    </source>
</evidence>
<keyword evidence="9" id="KW-0732">Signal</keyword>
<evidence type="ECO:0000256" key="8">
    <source>
        <dbReference type="ARBA" id="ARBA00023136"/>
    </source>
</evidence>
<accession>A0A7J6UJ91</accession>
<proteinExistence type="inferred from homology"/>
<evidence type="ECO:0000256" key="5">
    <source>
        <dbReference type="ARBA" id="ARBA00022927"/>
    </source>
</evidence>
<dbReference type="AlphaFoldDB" id="A0A7J6UJ91"/>
<evidence type="ECO:0008006" key="12">
    <source>
        <dbReference type="Google" id="ProtNLM"/>
    </source>
</evidence>
<feature type="signal peptide" evidence="9">
    <location>
        <begin position="1"/>
        <end position="18"/>
    </location>
</feature>
<keyword evidence="11" id="KW-1185">Reference proteome</keyword>
<dbReference type="Gene3D" id="1.10.287.110">
    <property type="entry name" value="DnaJ domain"/>
    <property type="match status" value="1"/>
</dbReference>
<dbReference type="PANTHER" id="PTHR12388">
    <property type="entry name" value="MITOCHONDRIA ASSOCIATED GRANULOCYTE MACROPHAGE CSF SIGNALING MOLECULE"/>
    <property type="match status" value="1"/>
</dbReference>
<keyword evidence="7" id="KW-0496">Mitochondrion</keyword>
<evidence type="ECO:0000256" key="4">
    <source>
        <dbReference type="ARBA" id="ARBA00022792"/>
    </source>
</evidence>
<dbReference type="GO" id="GO:0030150">
    <property type="term" value="P:protein import into mitochondrial matrix"/>
    <property type="evidence" value="ECO:0007669"/>
    <property type="project" value="InterPro"/>
</dbReference>
<evidence type="ECO:0000313" key="10">
    <source>
        <dbReference type="EMBL" id="KAF4757295.1"/>
    </source>
</evidence>
<comment type="similarity">
    <text evidence="2">Belongs to the TIM16/PAM16 family.</text>
</comment>
<dbReference type="Proteomes" id="UP000553632">
    <property type="component" value="Unassembled WGS sequence"/>
</dbReference>
<evidence type="ECO:0000256" key="3">
    <source>
        <dbReference type="ARBA" id="ARBA00022448"/>
    </source>
</evidence>
<evidence type="ECO:0000256" key="1">
    <source>
        <dbReference type="ARBA" id="ARBA00004637"/>
    </source>
</evidence>
<reference evidence="10 11" key="1">
    <citation type="submission" date="2020-04" db="EMBL/GenBank/DDBJ databases">
        <title>Perkinsus olseni comparative genomics.</title>
        <authorList>
            <person name="Bogema D.R."/>
        </authorList>
    </citation>
    <scope>NUCLEOTIDE SEQUENCE [LARGE SCALE GENOMIC DNA]</scope>
    <source>
        <strain evidence="10 11">ATCC PRA-207</strain>
    </source>
</reference>
<dbReference type="PANTHER" id="PTHR12388:SF0">
    <property type="entry name" value="MITOCHONDRIAL IMPORT INNER MEMBRANE TRANSLOCASE SUBUNIT TIM16"/>
    <property type="match status" value="1"/>
</dbReference>
<keyword evidence="6" id="KW-0811">Translocation</keyword>
<name>A0A7J6UJ91_PEROL</name>
<comment type="subcellular location">
    <subcellularLocation>
        <location evidence="1">Mitochondrion inner membrane</location>
        <topology evidence="1">Peripheral membrane protein</topology>
    </subcellularLocation>
</comment>
<evidence type="ECO:0000256" key="2">
    <source>
        <dbReference type="ARBA" id="ARBA00008817"/>
    </source>
</evidence>
<organism evidence="10 11">
    <name type="scientific">Perkinsus olseni</name>
    <name type="common">Perkinsus atlanticus</name>
    <dbReference type="NCBI Taxonomy" id="32597"/>
    <lineage>
        <taxon>Eukaryota</taxon>
        <taxon>Sar</taxon>
        <taxon>Alveolata</taxon>
        <taxon>Perkinsozoa</taxon>
        <taxon>Perkinsea</taxon>
        <taxon>Perkinsida</taxon>
        <taxon>Perkinsidae</taxon>
        <taxon>Perkinsus</taxon>
    </lineage>
</organism>